<protein>
    <submittedName>
        <fullName evidence="3">Uncharacterized protein</fullName>
    </submittedName>
</protein>
<evidence type="ECO:0000313" key="2">
    <source>
        <dbReference type="Proteomes" id="UP000887540"/>
    </source>
</evidence>
<feature type="region of interest" description="Disordered" evidence="1">
    <location>
        <begin position="29"/>
        <end position="57"/>
    </location>
</feature>
<organism evidence="2 3">
    <name type="scientific">Acrobeloides nanus</name>
    <dbReference type="NCBI Taxonomy" id="290746"/>
    <lineage>
        <taxon>Eukaryota</taxon>
        <taxon>Metazoa</taxon>
        <taxon>Ecdysozoa</taxon>
        <taxon>Nematoda</taxon>
        <taxon>Chromadorea</taxon>
        <taxon>Rhabditida</taxon>
        <taxon>Tylenchina</taxon>
        <taxon>Cephalobomorpha</taxon>
        <taxon>Cephaloboidea</taxon>
        <taxon>Cephalobidae</taxon>
        <taxon>Acrobeloides</taxon>
    </lineage>
</organism>
<dbReference type="Proteomes" id="UP000887540">
    <property type="component" value="Unplaced"/>
</dbReference>
<accession>A0A914CX90</accession>
<dbReference type="WBParaSite" id="ACRNAN_scaffold15445.g19360.t1">
    <property type="protein sequence ID" value="ACRNAN_scaffold15445.g19360.t1"/>
    <property type="gene ID" value="ACRNAN_scaffold15445.g19360"/>
</dbReference>
<proteinExistence type="predicted"/>
<evidence type="ECO:0000313" key="3">
    <source>
        <dbReference type="WBParaSite" id="ACRNAN_scaffold15445.g19360.t1"/>
    </source>
</evidence>
<dbReference type="AlphaFoldDB" id="A0A914CX90"/>
<sequence length="57" mass="6526">TEFGRVPCKKHMCEHIVFMMCRDHIAHYPQDATSAPIGNRQKKRGRPKKAGPALQHD</sequence>
<reference evidence="3" key="1">
    <citation type="submission" date="2022-11" db="UniProtKB">
        <authorList>
            <consortium name="WormBaseParasite"/>
        </authorList>
    </citation>
    <scope>IDENTIFICATION</scope>
</reference>
<name>A0A914CX90_9BILA</name>
<keyword evidence="2" id="KW-1185">Reference proteome</keyword>
<feature type="compositionally biased region" description="Basic residues" evidence="1">
    <location>
        <begin position="40"/>
        <end position="49"/>
    </location>
</feature>
<evidence type="ECO:0000256" key="1">
    <source>
        <dbReference type="SAM" id="MobiDB-lite"/>
    </source>
</evidence>